<keyword evidence="15" id="KW-0812">Transmembrane</keyword>
<dbReference type="GO" id="GO:0004497">
    <property type="term" value="F:monooxygenase activity"/>
    <property type="evidence" value="ECO:0007669"/>
    <property type="project" value="UniProtKB-KW"/>
</dbReference>
<feature type="transmembrane region" description="Helical" evidence="15">
    <location>
        <begin position="20"/>
        <end position="37"/>
    </location>
</feature>
<dbReference type="Gene3D" id="1.10.630.10">
    <property type="entry name" value="Cytochrome P450"/>
    <property type="match status" value="1"/>
</dbReference>
<evidence type="ECO:0000256" key="10">
    <source>
        <dbReference type="ARBA" id="ARBA00023004"/>
    </source>
</evidence>
<feature type="binding site" description="axial binding residue" evidence="13">
    <location>
        <position position="475"/>
    </location>
    <ligand>
        <name>heme</name>
        <dbReference type="ChEBI" id="CHEBI:30413"/>
    </ligand>
    <ligandPart>
        <name>Fe</name>
        <dbReference type="ChEBI" id="CHEBI:18248"/>
    </ligandPart>
</feature>
<dbReference type="SUPFAM" id="SSF48264">
    <property type="entry name" value="Cytochrome P450"/>
    <property type="match status" value="1"/>
</dbReference>
<dbReference type="FunFam" id="1.10.630.10:FF:000042">
    <property type="entry name" value="Cytochrome P450"/>
    <property type="match status" value="1"/>
</dbReference>
<evidence type="ECO:0000313" key="16">
    <source>
        <dbReference type="EMBL" id="KAK9501872.1"/>
    </source>
</evidence>
<dbReference type="PANTHER" id="PTHR24292">
    <property type="entry name" value="CYTOCHROME P450"/>
    <property type="match status" value="1"/>
</dbReference>
<keyword evidence="12 15" id="KW-0472">Membrane</keyword>
<dbReference type="InterPro" id="IPR001128">
    <property type="entry name" value="Cyt_P450"/>
</dbReference>
<evidence type="ECO:0000313" key="17">
    <source>
        <dbReference type="Proteomes" id="UP001461498"/>
    </source>
</evidence>
<evidence type="ECO:0000256" key="4">
    <source>
        <dbReference type="ARBA" id="ARBA00010617"/>
    </source>
</evidence>
<evidence type="ECO:0000256" key="6">
    <source>
        <dbReference type="ARBA" id="ARBA00022723"/>
    </source>
</evidence>
<evidence type="ECO:0000256" key="9">
    <source>
        <dbReference type="ARBA" id="ARBA00023002"/>
    </source>
</evidence>
<evidence type="ECO:0000256" key="2">
    <source>
        <dbReference type="ARBA" id="ARBA00004174"/>
    </source>
</evidence>
<evidence type="ECO:0000256" key="8">
    <source>
        <dbReference type="ARBA" id="ARBA00022848"/>
    </source>
</evidence>
<evidence type="ECO:0000256" key="13">
    <source>
        <dbReference type="PIRSR" id="PIRSR602402-1"/>
    </source>
</evidence>
<keyword evidence="5 13" id="KW-0349">Heme</keyword>
<evidence type="ECO:0000256" key="3">
    <source>
        <dbReference type="ARBA" id="ARBA00004406"/>
    </source>
</evidence>
<proteinExistence type="inferred from homology"/>
<evidence type="ECO:0000256" key="7">
    <source>
        <dbReference type="ARBA" id="ARBA00022824"/>
    </source>
</evidence>
<keyword evidence="15" id="KW-1133">Transmembrane helix</keyword>
<keyword evidence="11 14" id="KW-0503">Monooxygenase</keyword>
<protein>
    <recommendedName>
        <fullName evidence="18">Cytochrome P450</fullName>
    </recommendedName>
</protein>
<gene>
    <name evidence="16" type="ORF">O3M35_012514</name>
</gene>
<reference evidence="16 17" key="1">
    <citation type="submission" date="2022-12" db="EMBL/GenBank/DDBJ databases">
        <title>Chromosome-level genome assembly of true bugs.</title>
        <authorList>
            <person name="Ma L."/>
            <person name="Li H."/>
        </authorList>
    </citation>
    <scope>NUCLEOTIDE SEQUENCE [LARGE SCALE GENOMIC DNA]</scope>
    <source>
        <strain evidence="16">Lab_2022b</strain>
    </source>
</reference>
<keyword evidence="17" id="KW-1185">Reference proteome</keyword>
<comment type="caution">
    <text evidence="16">The sequence shown here is derived from an EMBL/GenBank/DDBJ whole genome shotgun (WGS) entry which is preliminary data.</text>
</comment>
<evidence type="ECO:0000256" key="1">
    <source>
        <dbReference type="ARBA" id="ARBA00001971"/>
    </source>
</evidence>
<keyword evidence="8" id="KW-0492">Microsome</keyword>
<evidence type="ECO:0000256" key="14">
    <source>
        <dbReference type="RuleBase" id="RU000461"/>
    </source>
</evidence>
<dbReference type="PANTHER" id="PTHR24292:SF54">
    <property type="entry name" value="CYP9F3-RELATED"/>
    <property type="match status" value="1"/>
</dbReference>
<dbReference type="EMBL" id="JAPXFL010000009">
    <property type="protein sequence ID" value="KAK9501872.1"/>
    <property type="molecule type" value="Genomic_DNA"/>
</dbReference>
<comment type="cofactor">
    <cofactor evidence="1 13">
        <name>heme</name>
        <dbReference type="ChEBI" id="CHEBI:30413"/>
    </cofactor>
</comment>
<evidence type="ECO:0000256" key="11">
    <source>
        <dbReference type="ARBA" id="ARBA00023033"/>
    </source>
</evidence>
<dbReference type="InterPro" id="IPR036396">
    <property type="entry name" value="Cyt_P450_sf"/>
</dbReference>
<dbReference type="PRINTS" id="PR00464">
    <property type="entry name" value="EP450II"/>
</dbReference>
<evidence type="ECO:0008006" key="18">
    <source>
        <dbReference type="Google" id="ProtNLM"/>
    </source>
</evidence>
<dbReference type="GO" id="GO:0016705">
    <property type="term" value="F:oxidoreductase activity, acting on paired donors, with incorporation or reduction of molecular oxygen"/>
    <property type="evidence" value="ECO:0007669"/>
    <property type="project" value="InterPro"/>
</dbReference>
<dbReference type="PROSITE" id="PS00086">
    <property type="entry name" value="CYTOCHROME_P450"/>
    <property type="match status" value="1"/>
</dbReference>
<dbReference type="GO" id="GO:0020037">
    <property type="term" value="F:heme binding"/>
    <property type="evidence" value="ECO:0007669"/>
    <property type="project" value="InterPro"/>
</dbReference>
<organism evidence="16 17">
    <name type="scientific">Rhynocoris fuscipes</name>
    <dbReference type="NCBI Taxonomy" id="488301"/>
    <lineage>
        <taxon>Eukaryota</taxon>
        <taxon>Metazoa</taxon>
        <taxon>Ecdysozoa</taxon>
        <taxon>Arthropoda</taxon>
        <taxon>Hexapoda</taxon>
        <taxon>Insecta</taxon>
        <taxon>Pterygota</taxon>
        <taxon>Neoptera</taxon>
        <taxon>Paraneoptera</taxon>
        <taxon>Hemiptera</taxon>
        <taxon>Heteroptera</taxon>
        <taxon>Panheteroptera</taxon>
        <taxon>Cimicomorpha</taxon>
        <taxon>Reduviidae</taxon>
        <taxon>Harpactorinae</taxon>
        <taxon>Harpactorini</taxon>
        <taxon>Rhynocoris</taxon>
    </lineage>
</organism>
<sequence length="534" mass="61729">MRRSLTDPPVNYKLQQMEPITVALIAIVLTLIAYAVYQANEINKFWSKLGVPHKKPLLFFGNSFNAVLMRKHFAENQLDVLKDFQNEPIVGFYDLLKPILLIKDVDYIEKVLVKDFMYFMDRGFPVDKRNAFDISLFSMNGKEWRALRYKLSPLFTTTKLKTMYGPMADCSQSLTSILDKFSEKEDVDLKDYLGRFAMDVIGSCAYGIDAKNLSEPENEFRRMGKKSFEFDKTQMFKFALINCAPKLAKFFRLSFTKPDVAEYFCNIIRDTIDYRREHHIVRNDFLQMFMTLKDKGNLELRINDPDDDYLQTDASYSVENIEFTDDMMIGNAFTFLNAGFEATAANSLLTIYELSKNKEIQDKARQEILKHVEEAGGKLTYEALRKMTYLEQCVKETLRKYPPVPGLMRVCNKEYTLPNGYKIPVGQSVMIPVAAVHKDPQIYPEPEEFRPERFDPDQTIPSCAFLPFGNGPRICIAMRFALLEIKHCTAKLLMNHEFKLSPNTKPFTISKKSFFMTPATPLLFNIKKISNLAM</sequence>
<evidence type="ECO:0000256" key="15">
    <source>
        <dbReference type="SAM" id="Phobius"/>
    </source>
</evidence>
<keyword evidence="10 13" id="KW-0408">Iron</keyword>
<dbReference type="Pfam" id="PF00067">
    <property type="entry name" value="p450"/>
    <property type="match status" value="1"/>
</dbReference>
<dbReference type="InterPro" id="IPR017972">
    <property type="entry name" value="Cyt_P450_CS"/>
</dbReference>
<dbReference type="InterPro" id="IPR002402">
    <property type="entry name" value="Cyt_P450_E_grp-II"/>
</dbReference>
<dbReference type="PRINTS" id="PR00385">
    <property type="entry name" value="P450"/>
</dbReference>
<dbReference type="InterPro" id="IPR050476">
    <property type="entry name" value="Insect_CytP450_Detox"/>
</dbReference>
<dbReference type="Proteomes" id="UP001461498">
    <property type="component" value="Unassembled WGS sequence"/>
</dbReference>
<evidence type="ECO:0000256" key="12">
    <source>
        <dbReference type="ARBA" id="ARBA00023136"/>
    </source>
</evidence>
<dbReference type="CDD" id="cd11056">
    <property type="entry name" value="CYP6-like"/>
    <property type="match status" value="1"/>
</dbReference>
<keyword evidence="9 14" id="KW-0560">Oxidoreductase</keyword>
<accession>A0AAW1CU35</accession>
<name>A0AAW1CU35_9HEMI</name>
<keyword evidence="7" id="KW-0256">Endoplasmic reticulum</keyword>
<evidence type="ECO:0000256" key="5">
    <source>
        <dbReference type="ARBA" id="ARBA00022617"/>
    </source>
</evidence>
<dbReference type="AlphaFoldDB" id="A0AAW1CU35"/>
<keyword evidence="6 13" id="KW-0479">Metal-binding</keyword>
<comment type="subcellular location">
    <subcellularLocation>
        <location evidence="3">Endoplasmic reticulum membrane</location>
        <topology evidence="3">Peripheral membrane protein</topology>
    </subcellularLocation>
    <subcellularLocation>
        <location evidence="2">Microsome membrane</location>
        <topology evidence="2">Peripheral membrane protein</topology>
    </subcellularLocation>
</comment>
<comment type="similarity">
    <text evidence="4 14">Belongs to the cytochrome P450 family.</text>
</comment>
<dbReference type="GO" id="GO:0005506">
    <property type="term" value="F:iron ion binding"/>
    <property type="evidence" value="ECO:0007669"/>
    <property type="project" value="InterPro"/>
</dbReference>
<dbReference type="GO" id="GO:0005789">
    <property type="term" value="C:endoplasmic reticulum membrane"/>
    <property type="evidence" value="ECO:0007669"/>
    <property type="project" value="UniProtKB-SubCell"/>
</dbReference>